<reference evidence="1 4" key="3">
    <citation type="journal article" date="2017" name="Nat. Microbiol.">
        <title>Natural product diversity associated with the nematode symbionts Photorhabdus and Xenorhabdus.</title>
        <authorList>
            <person name="Tobias N.J."/>
            <person name="Wolff H."/>
            <person name="Djahanschiri B."/>
            <person name="Grundmann F."/>
            <person name="Kronenwerth M."/>
            <person name="Shi Y.M."/>
            <person name="Simonyi S."/>
            <person name="Grun P."/>
            <person name="Shapiro-Ilan D."/>
            <person name="Pidot S.J."/>
            <person name="Stinear T.P."/>
            <person name="Ebersberger I."/>
            <person name="Bode H.B."/>
        </authorList>
    </citation>
    <scope>NUCLEOTIDE SEQUENCE [LARGE SCALE GENOMIC DNA]</scope>
    <source>
        <strain evidence="1 4">DSM 16336</strain>
    </source>
</reference>
<dbReference type="InterPro" id="IPR036890">
    <property type="entry name" value="HATPase_C_sf"/>
</dbReference>
<name>A0A1N6MQN7_9GAMM</name>
<dbReference type="Proteomes" id="UP000196435">
    <property type="component" value="Unassembled WGS sequence"/>
</dbReference>
<reference evidence="2" key="2">
    <citation type="submission" date="2016-12" db="EMBL/GenBank/DDBJ databases">
        <authorList>
            <person name="Song W.-J."/>
            <person name="Kurnit D.M."/>
        </authorList>
    </citation>
    <scope>NUCLEOTIDE SEQUENCE [LARGE SCALE GENOMIC DNA]</scope>
    <source>
        <strain evidence="2">HGB1681</strain>
    </source>
</reference>
<proteinExistence type="predicted"/>
<organism evidence="2 3">
    <name type="scientific">Xenorhabdus innexi</name>
    <dbReference type="NCBI Taxonomy" id="290109"/>
    <lineage>
        <taxon>Bacteria</taxon>
        <taxon>Pseudomonadati</taxon>
        <taxon>Pseudomonadota</taxon>
        <taxon>Gammaproteobacteria</taxon>
        <taxon>Enterobacterales</taxon>
        <taxon>Morganellaceae</taxon>
        <taxon>Xenorhabdus</taxon>
    </lineage>
</organism>
<sequence length="658" mass="76489">MSDIKRKTTNTGQSVLSQLESLTPNKAFCEYVWNAFDAGAKNVYIKSIPNGLSGLSELSIYDDGIGIRYSDLDKTFDRFLDSQKKILRTPVTRGRKGKGRFSFVKFADRALWNTYSIDGEEFSIELVSSHVNEYVVSQPKKSNKDSCGTLVTFEPVSIGVDTFEQDIVPYIQNDISWLMLAHKDICVYINDIRIKPIEYISQAYSKARNDNLFDIKTVQWSEKPVVEKSYIYFLNANGRVVHKELSELNGKQFYCSAYVQSEWFDSFDINNDLISQSSHSIDSDEFKFILSYVRTCLREEYHQFKTNVADQLINQYLAEGIFPTYTSDNELYNEFRRSQLIETVKVIYKAEPGLFSKNLNKKQKKILIKLLDRIVETNNLSNLFDIFEGIIELSDSEIDKLSSVIRRSSLSNITKTISFISDRLDVLDYFKKLLNDPNKDTYEVKHIQKVIEENLWLFGEQYTLLASEEDKFDHALRVFLKDVKGFDDEHYNKYSVDHPDKNKEMDIFAALKGKRCDDKDNTYFHCVVIELKRPSVKLTDKEFEQIKRYKNTISSHSEFIGDNTRWDFILVGNEISDSKNTSANIMDEIESNKQHGEFGLIQKSGNKRIYIKTWKQIINEFELRYHDLTDRLKLKELNIQEKTPDLLTSKIMELNGVS</sequence>
<dbReference type="EMBL" id="NIBU01000017">
    <property type="protein sequence ID" value="PHM36156.1"/>
    <property type="molecule type" value="Genomic_DNA"/>
</dbReference>
<dbReference type="SUPFAM" id="SSF55874">
    <property type="entry name" value="ATPase domain of HSP90 chaperone/DNA topoisomerase II/histidine kinase"/>
    <property type="match status" value="1"/>
</dbReference>
<dbReference type="Gene3D" id="3.30.565.10">
    <property type="entry name" value="Histidine kinase-like ATPase, C-terminal domain"/>
    <property type="match status" value="1"/>
</dbReference>
<gene>
    <name evidence="1" type="primary">mutL</name>
    <name evidence="1" type="ORF">Xinn_01873</name>
    <name evidence="2" type="ORF">XIS1_1040067</name>
</gene>
<dbReference type="AlphaFoldDB" id="A0A1N6MQN7"/>
<keyword evidence="4" id="KW-1185">Reference proteome</keyword>
<protein>
    <submittedName>
        <fullName evidence="1">DNA mismatch repair protein MutL</fullName>
    </submittedName>
</protein>
<dbReference type="Pfam" id="PF13589">
    <property type="entry name" value="HATPase_c_3"/>
    <property type="match status" value="1"/>
</dbReference>
<dbReference type="EMBL" id="FTLG01000007">
    <property type="protein sequence ID" value="SIP71074.1"/>
    <property type="molecule type" value="Genomic_DNA"/>
</dbReference>
<dbReference type="RefSeq" id="WP_169923557.1">
    <property type="nucleotide sequence ID" value="NZ_CAWNQC010000079.1"/>
</dbReference>
<reference evidence="3" key="1">
    <citation type="submission" date="2016-12" db="EMBL/GenBank/DDBJ databases">
        <authorList>
            <person name="Gaudriault S."/>
        </authorList>
    </citation>
    <scope>NUCLEOTIDE SEQUENCE [LARGE SCALE GENOMIC DNA]</scope>
    <source>
        <strain evidence="3">HGB1681 (deposited as PTA-6826 in the American Type Culture Collection)</strain>
    </source>
</reference>
<evidence type="ECO:0000313" key="4">
    <source>
        <dbReference type="Proteomes" id="UP000224871"/>
    </source>
</evidence>
<evidence type="ECO:0000313" key="2">
    <source>
        <dbReference type="EMBL" id="SIP71074.1"/>
    </source>
</evidence>
<evidence type="ECO:0000313" key="1">
    <source>
        <dbReference type="EMBL" id="PHM36156.1"/>
    </source>
</evidence>
<accession>A0A1N6MQN7</accession>
<evidence type="ECO:0000313" key="3">
    <source>
        <dbReference type="Proteomes" id="UP000196435"/>
    </source>
</evidence>
<dbReference type="Proteomes" id="UP000224871">
    <property type="component" value="Unassembled WGS sequence"/>
</dbReference>